<protein>
    <recommendedName>
        <fullName evidence="3">F-box domain-containing protein</fullName>
    </recommendedName>
</protein>
<dbReference type="Proteomes" id="UP000627934">
    <property type="component" value="Unassembled WGS sequence"/>
</dbReference>
<gene>
    <name evidence="1" type="ORF">BFW01_g10290</name>
</gene>
<evidence type="ECO:0000313" key="1">
    <source>
        <dbReference type="EMBL" id="KAF9629087.1"/>
    </source>
</evidence>
<organism evidence="1 2">
    <name type="scientific">Lasiodiplodia theobromae</name>
    <dbReference type="NCBI Taxonomy" id="45133"/>
    <lineage>
        <taxon>Eukaryota</taxon>
        <taxon>Fungi</taxon>
        <taxon>Dikarya</taxon>
        <taxon>Ascomycota</taxon>
        <taxon>Pezizomycotina</taxon>
        <taxon>Dothideomycetes</taxon>
        <taxon>Dothideomycetes incertae sedis</taxon>
        <taxon>Botryosphaeriales</taxon>
        <taxon>Botryosphaeriaceae</taxon>
        <taxon>Lasiodiplodia</taxon>
    </lineage>
</organism>
<dbReference type="EMBL" id="MDYX01000024">
    <property type="protein sequence ID" value="KAF9629087.1"/>
    <property type="molecule type" value="Genomic_DNA"/>
</dbReference>
<name>A0A8H7IPU6_9PEZI</name>
<proteinExistence type="predicted"/>
<comment type="caution">
    <text evidence="1">The sequence shown here is derived from an EMBL/GenBank/DDBJ whole genome shotgun (WGS) entry which is preliminary data.</text>
</comment>
<evidence type="ECO:0000313" key="2">
    <source>
        <dbReference type="Proteomes" id="UP000627934"/>
    </source>
</evidence>
<evidence type="ECO:0008006" key="3">
    <source>
        <dbReference type="Google" id="ProtNLM"/>
    </source>
</evidence>
<accession>A0A8H7IPU6</accession>
<reference evidence="1" key="2">
    <citation type="journal article" date="2018" name="DNA Res.">
        <title>Comparative genome and transcriptome analyses reveal adaptations to opportunistic infections in woody plant degrading pathogens of Botryosphaeriaceae.</title>
        <authorList>
            <person name="Yan J.Y."/>
            <person name="Zhao W.S."/>
            <person name="Chen Z."/>
            <person name="Xing Q.K."/>
            <person name="Zhang W."/>
            <person name="Chethana K.W.T."/>
            <person name="Xue M.F."/>
            <person name="Xu J.P."/>
            <person name="Phillips A.J.L."/>
            <person name="Wang Y."/>
            <person name="Liu J.H."/>
            <person name="Liu M."/>
            <person name="Zhou Y."/>
            <person name="Jayawardena R.S."/>
            <person name="Manawasinghe I.S."/>
            <person name="Huang J.B."/>
            <person name="Qiao G.H."/>
            <person name="Fu C.Y."/>
            <person name="Guo F.F."/>
            <person name="Dissanayake A.J."/>
            <person name="Peng Y.L."/>
            <person name="Hyde K.D."/>
            <person name="Li X.H."/>
        </authorList>
    </citation>
    <scope>NUCLEOTIDE SEQUENCE</scope>
    <source>
        <strain evidence="1">CSS-01s</strain>
    </source>
</reference>
<dbReference type="AlphaFoldDB" id="A0A8H7IPU6"/>
<reference evidence="1" key="1">
    <citation type="submission" date="2016-08" db="EMBL/GenBank/DDBJ databases">
        <authorList>
            <person name="Yan J."/>
        </authorList>
    </citation>
    <scope>NUCLEOTIDE SEQUENCE</scope>
    <source>
        <strain evidence="1">CSS-01s</strain>
    </source>
</reference>
<sequence length="468" mass="52299">MPPPGLDNLPVELVHHIVSLLPTLPSVTALRSTCRDICAKVTSSEPFQAAFTTRTADISEDSLTTLASVVAHPSLGPLIRTVVLRTCLFDPWIFKSQHLAHGRKYVVTGPRRHWVDCTAEEVAAARQTVQLYEERNESMWQIRKNGRDAELMTAIFGGMKGRRLKVVLEAAVFSSYGARVPAWMVNKTDDGSGEGGEKARLWKAMAHDFGVVLRTMARAETRVEELRLYGGAWGGSVMAAAFGDAIDATAARPALEAVLSRVKVLRGFVSFGGLENLGAHTQHRRSGCADRIGEFLAMAKGLEVLDLLYYKACQPEDDASQTMFQKMMAPIVGERVQSLRLRGFRAFATEVLELIGKCGDLQELELHHFELDGGEWSDVFDLLRKQNHKLQRLTVYRLYEGPSSIIITKPGDCELPQDEKEEPSYYCVYQMNGEQVRSGIEYRPDTTRPKGSQAAYIHRRQFQNLHLY</sequence>